<name>A0A0C3IC76_PISTI</name>
<dbReference type="InParanoid" id="A0A0C3IC76"/>
<accession>A0A0C3IC76</accession>
<reference evidence="1 2" key="1">
    <citation type="submission" date="2014-04" db="EMBL/GenBank/DDBJ databases">
        <authorList>
            <consortium name="DOE Joint Genome Institute"/>
            <person name="Kuo A."/>
            <person name="Kohler A."/>
            <person name="Costa M.D."/>
            <person name="Nagy L.G."/>
            <person name="Floudas D."/>
            <person name="Copeland A."/>
            <person name="Barry K.W."/>
            <person name="Cichocki N."/>
            <person name="Veneault-Fourrey C."/>
            <person name="LaButti K."/>
            <person name="Lindquist E.A."/>
            <person name="Lipzen A."/>
            <person name="Lundell T."/>
            <person name="Morin E."/>
            <person name="Murat C."/>
            <person name="Sun H."/>
            <person name="Tunlid A."/>
            <person name="Henrissat B."/>
            <person name="Grigoriev I.V."/>
            <person name="Hibbett D.S."/>
            <person name="Martin F."/>
            <person name="Nordberg H.P."/>
            <person name="Cantor M.N."/>
            <person name="Hua S.X."/>
        </authorList>
    </citation>
    <scope>NUCLEOTIDE SEQUENCE [LARGE SCALE GENOMIC DNA]</scope>
    <source>
        <strain evidence="1 2">Marx 270</strain>
    </source>
</reference>
<protein>
    <submittedName>
        <fullName evidence="1">Uncharacterized protein</fullName>
    </submittedName>
</protein>
<dbReference type="AlphaFoldDB" id="A0A0C3IC76"/>
<dbReference type="Proteomes" id="UP000054217">
    <property type="component" value="Unassembled WGS sequence"/>
</dbReference>
<evidence type="ECO:0000313" key="1">
    <source>
        <dbReference type="EMBL" id="KIN94672.1"/>
    </source>
</evidence>
<sequence length="201" mass="22844">MRSDEELGLADRQRHETGTVSSRRCLYIFSYCRIRLTLADGHMEIHVHDPRFSGTCGTAGMSGAHGNFALENVIRTSLRGGYAFQFLLWSTLKMTWHVKKCLVRSPNSRTSGGSPNYRIKKQYISVPGPSIERQGALIRDGTRRRSVLDLFRGFHPVEGDQPFQHLPPDHATSSLPFLAPFKPRVPRNEFLKDRMQLIFCA</sequence>
<reference evidence="2" key="2">
    <citation type="submission" date="2015-01" db="EMBL/GenBank/DDBJ databases">
        <title>Evolutionary Origins and Diversification of the Mycorrhizal Mutualists.</title>
        <authorList>
            <consortium name="DOE Joint Genome Institute"/>
            <consortium name="Mycorrhizal Genomics Consortium"/>
            <person name="Kohler A."/>
            <person name="Kuo A."/>
            <person name="Nagy L.G."/>
            <person name="Floudas D."/>
            <person name="Copeland A."/>
            <person name="Barry K.W."/>
            <person name="Cichocki N."/>
            <person name="Veneault-Fourrey C."/>
            <person name="LaButti K."/>
            <person name="Lindquist E.A."/>
            <person name="Lipzen A."/>
            <person name="Lundell T."/>
            <person name="Morin E."/>
            <person name="Murat C."/>
            <person name="Riley R."/>
            <person name="Ohm R."/>
            <person name="Sun H."/>
            <person name="Tunlid A."/>
            <person name="Henrissat B."/>
            <person name="Grigoriev I.V."/>
            <person name="Hibbett D.S."/>
            <person name="Martin F."/>
        </authorList>
    </citation>
    <scope>NUCLEOTIDE SEQUENCE [LARGE SCALE GENOMIC DNA]</scope>
    <source>
        <strain evidence="2">Marx 270</strain>
    </source>
</reference>
<evidence type="ECO:0000313" key="2">
    <source>
        <dbReference type="Proteomes" id="UP000054217"/>
    </source>
</evidence>
<organism evidence="1 2">
    <name type="scientific">Pisolithus tinctorius Marx 270</name>
    <dbReference type="NCBI Taxonomy" id="870435"/>
    <lineage>
        <taxon>Eukaryota</taxon>
        <taxon>Fungi</taxon>
        <taxon>Dikarya</taxon>
        <taxon>Basidiomycota</taxon>
        <taxon>Agaricomycotina</taxon>
        <taxon>Agaricomycetes</taxon>
        <taxon>Agaricomycetidae</taxon>
        <taxon>Boletales</taxon>
        <taxon>Sclerodermatineae</taxon>
        <taxon>Pisolithaceae</taxon>
        <taxon>Pisolithus</taxon>
    </lineage>
</organism>
<dbReference type="EMBL" id="KN832089">
    <property type="protein sequence ID" value="KIN94672.1"/>
    <property type="molecule type" value="Genomic_DNA"/>
</dbReference>
<dbReference type="HOGENOM" id="CLU_1360909_0_0_1"/>
<proteinExistence type="predicted"/>
<keyword evidence="2" id="KW-1185">Reference proteome</keyword>
<gene>
    <name evidence="1" type="ORF">M404DRAFT_1008129</name>
</gene>